<comment type="caution">
    <text evidence="13">The sequence shown here is derived from an EMBL/GenBank/DDBJ whole genome shotgun (WGS) entry which is preliminary data.</text>
</comment>
<accession>A0A917BAD4</accession>
<comment type="catalytic activity">
    <reaction evidence="1 10">
        <text>Endonucleolytic cleavage to 5'-phosphomonoester.</text>
        <dbReference type="EC" id="3.1.26.4"/>
    </reaction>
</comment>
<feature type="binding site" evidence="10">
    <location>
        <position position="62"/>
    </location>
    <ligand>
        <name>Mg(2+)</name>
        <dbReference type="ChEBI" id="CHEBI:18420"/>
        <label>1</label>
    </ligand>
</feature>
<evidence type="ECO:0000256" key="1">
    <source>
        <dbReference type="ARBA" id="ARBA00000077"/>
    </source>
</evidence>
<evidence type="ECO:0000256" key="9">
    <source>
        <dbReference type="ARBA" id="ARBA00022842"/>
    </source>
</evidence>
<dbReference type="GO" id="GO:0000287">
    <property type="term" value="F:magnesium ion binding"/>
    <property type="evidence" value="ECO:0007669"/>
    <property type="project" value="UniProtKB-UniRule"/>
</dbReference>
<keyword evidence="7 10" id="KW-0255">Endonuclease</keyword>
<dbReference type="GO" id="GO:0005737">
    <property type="term" value="C:cytoplasm"/>
    <property type="evidence" value="ECO:0007669"/>
    <property type="project" value="UniProtKB-SubCell"/>
</dbReference>
<dbReference type="AlphaFoldDB" id="A0A917BAD4"/>
<feature type="binding site" evidence="10">
    <location>
        <position position="7"/>
    </location>
    <ligand>
        <name>Mg(2+)</name>
        <dbReference type="ChEBI" id="CHEBI:18420"/>
        <label>2</label>
    </ligand>
</feature>
<comment type="function">
    <text evidence="10">Endonuclease that specifically degrades the RNA of RNA-DNA hybrids.</text>
</comment>
<dbReference type="PANTHER" id="PTHR10642">
    <property type="entry name" value="RIBONUCLEASE H1"/>
    <property type="match status" value="1"/>
</dbReference>
<comment type="subunit">
    <text evidence="3 10">Monomer.</text>
</comment>
<dbReference type="InterPro" id="IPR022892">
    <property type="entry name" value="RNaseHI"/>
</dbReference>
<keyword evidence="8 10" id="KW-0378">Hydrolase</keyword>
<keyword evidence="6 10" id="KW-0479">Metal-binding</keyword>
<evidence type="ECO:0000256" key="3">
    <source>
        <dbReference type="ARBA" id="ARBA00011245"/>
    </source>
</evidence>
<proteinExistence type="inferred from homology"/>
<evidence type="ECO:0000256" key="6">
    <source>
        <dbReference type="ARBA" id="ARBA00022723"/>
    </source>
</evidence>
<feature type="binding site" evidence="10">
    <location>
        <position position="128"/>
    </location>
    <ligand>
        <name>Mg(2+)</name>
        <dbReference type="ChEBI" id="CHEBI:18420"/>
        <label>2</label>
    </ligand>
</feature>
<dbReference type="GO" id="GO:0004523">
    <property type="term" value="F:RNA-DNA hybrid ribonuclease activity"/>
    <property type="evidence" value="ECO:0007669"/>
    <property type="project" value="UniProtKB-UniRule"/>
</dbReference>
<feature type="domain" description="RNase H type-1" evidence="12">
    <location>
        <begin position="1"/>
        <end position="136"/>
    </location>
</feature>
<comment type="cofactor">
    <cofactor evidence="10">
        <name>Mg(2+)</name>
        <dbReference type="ChEBI" id="CHEBI:18420"/>
    </cofactor>
    <text evidence="10">Binds 1 Mg(2+) ion per subunit. May bind a second metal ion at a regulatory site, or after substrate binding.</text>
</comment>
<dbReference type="Pfam" id="PF00075">
    <property type="entry name" value="RNase_H"/>
    <property type="match status" value="1"/>
</dbReference>
<evidence type="ECO:0000259" key="12">
    <source>
        <dbReference type="PROSITE" id="PS50879"/>
    </source>
</evidence>
<evidence type="ECO:0000256" key="4">
    <source>
        <dbReference type="ARBA" id="ARBA00012180"/>
    </source>
</evidence>
<dbReference type="PROSITE" id="PS50879">
    <property type="entry name" value="RNASE_H_1"/>
    <property type="match status" value="1"/>
</dbReference>
<dbReference type="SUPFAM" id="SSF53098">
    <property type="entry name" value="Ribonuclease H-like"/>
    <property type="match status" value="1"/>
</dbReference>
<dbReference type="PANTHER" id="PTHR10642:SF26">
    <property type="entry name" value="RIBONUCLEASE H1"/>
    <property type="match status" value="1"/>
</dbReference>
<dbReference type="Gene3D" id="3.30.420.10">
    <property type="entry name" value="Ribonuclease H-like superfamily/Ribonuclease H"/>
    <property type="match status" value="1"/>
</dbReference>
<feature type="binding site" evidence="10">
    <location>
        <position position="7"/>
    </location>
    <ligand>
        <name>Mg(2+)</name>
        <dbReference type="ChEBI" id="CHEBI:18420"/>
        <label>1</label>
    </ligand>
</feature>
<reference evidence="13" key="2">
    <citation type="submission" date="2020-09" db="EMBL/GenBank/DDBJ databases">
        <authorList>
            <person name="Sun Q."/>
            <person name="Zhou Y."/>
        </authorList>
    </citation>
    <scope>NUCLEOTIDE SEQUENCE</scope>
    <source>
        <strain evidence="13">CGMCC 1.16067</strain>
    </source>
</reference>
<comment type="similarity">
    <text evidence="2 10">Belongs to the RNase H family.</text>
</comment>
<dbReference type="InterPro" id="IPR036397">
    <property type="entry name" value="RNaseH_sf"/>
</dbReference>
<evidence type="ECO:0000256" key="8">
    <source>
        <dbReference type="ARBA" id="ARBA00022801"/>
    </source>
</evidence>
<dbReference type="InterPro" id="IPR012337">
    <property type="entry name" value="RNaseH-like_sf"/>
</dbReference>
<keyword evidence="5 10" id="KW-0540">Nuclease</keyword>
<evidence type="ECO:0000256" key="7">
    <source>
        <dbReference type="ARBA" id="ARBA00022759"/>
    </source>
</evidence>
<evidence type="ECO:0000256" key="2">
    <source>
        <dbReference type="ARBA" id="ARBA00005300"/>
    </source>
</evidence>
<dbReference type="InterPro" id="IPR050092">
    <property type="entry name" value="RNase_H"/>
</dbReference>
<dbReference type="CDD" id="cd09278">
    <property type="entry name" value="RNase_HI_prokaryote_like"/>
    <property type="match status" value="1"/>
</dbReference>
<keyword evidence="14" id="KW-1185">Reference proteome</keyword>
<evidence type="ECO:0000313" key="13">
    <source>
        <dbReference type="EMBL" id="GGF33250.1"/>
    </source>
</evidence>
<dbReference type="EC" id="3.1.26.4" evidence="4 10"/>
<dbReference type="InterPro" id="IPR002156">
    <property type="entry name" value="RNaseH_domain"/>
</dbReference>
<protein>
    <recommendedName>
        <fullName evidence="4 10">Ribonuclease H</fullName>
        <shortName evidence="10">RNase H</shortName>
        <ecNumber evidence="4 10">3.1.26.4</ecNumber>
    </recommendedName>
</protein>
<organism evidence="13 14">
    <name type="scientific">Marmoricola endophyticus</name>
    <dbReference type="NCBI Taxonomy" id="2040280"/>
    <lineage>
        <taxon>Bacteria</taxon>
        <taxon>Bacillati</taxon>
        <taxon>Actinomycetota</taxon>
        <taxon>Actinomycetes</taxon>
        <taxon>Propionibacteriales</taxon>
        <taxon>Nocardioidaceae</taxon>
        <taxon>Marmoricola</taxon>
    </lineage>
</organism>
<feature type="region of interest" description="Disordered" evidence="11">
    <location>
        <begin position="16"/>
        <end position="37"/>
    </location>
</feature>
<feature type="binding site" evidence="10">
    <location>
        <position position="42"/>
    </location>
    <ligand>
        <name>Mg(2+)</name>
        <dbReference type="ChEBI" id="CHEBI:18420"/>
        <label>1</label>
    </ligand>
</feature>
<evidence type="ECO:0000256" key="5">
    <source>
        <dbReference type="ARBA" id="ARBA00022722"/>
    </source>
</evidence>
<dbReference type="EMBL" id="BMKQ01000001">
    <property type="protein sequence ID" value="GGF33250.1"/>
    <property type="molecule type" value="Genomic_DNA"/>
</dbReference>
<dbReference type="HAMAP" id="MF_00042">
    <property type="entry name" value="RNase_H"/>
    <property type="match status" value="1"/>
</dbReference>
<evidence type="ECO:0000256" key="11">
    <source>
        <dbReference type="SAM" id="MobiDB-lite"/>
    </source>
</evidence>
<dbReference type="GO" id="GO:0043137">
    <property type="term" value="P:DNA replication, removal of RNA primer"/>
    <property type="evidence" value="ECO:0007669"/>
    <property type="project" value="TreeGrafter"/>
</dbReference>
<keyword evidence="10" id="KW-0963">Cytoplasm</keyword>
<keyword evidence="9 10" id="KW-0460">Magnesium</keyword>
<evidence type="ECO:0000256" key="10">
    <source>
        <dbReference type="HAMAP-Rule" id="MF_00042"/>
    </source>
</evidence>
<dbReference type="RefSeq" id="WP_229660504.1">
    <property type="nucleotide sequence ID" value="NZ_BMKQ01000001.1"/>
</dbReference>
<gene>
    <name evidence="10 13" type="primary">rnhA</name>
    <name evidence="13" type="ORF">GCM10011519_03390</name>
</gene>
<sequence>MIEVYTDGACKGNPGPGGWAWAVRDGPQGSGGDPHTTNQRMEIRAAYEAVQTLEGPLRVVSDSTYVVNCFRQGWWKGWHKRGWRNAAKQPVANRDLWEPFVDLVNERGDVEFAWVKGHSGHPMNDLVDRLAVAASHEQPKDAPRPAPVSVQEEEPGLW</sequence>
<dbReference type="GO" id="GO:0003676">
    <property type="term" value="F:nucleic acid binding"/>
    <property type="evidence" value="ECO:0007669"/>
    <property type="project" value="InterPro"/>
</dbReference>
<comment type="subcellular location">
    <subcellularLocation>
        <location evidence="10">Cytoplasm</location>
    </subcellularLocation>
</comment>
<dbReference type="Proteomes" id="UP000649179">
    <property type="component" value="Unassembled WGS sequence"/>
</dbReference>
<reference evidence="13" key="1">
    <citation type="journal article" date="2014" name="Int. J. Syst. Evol. Microbiol.">
        <title>Complete genome sequence of Corynebacterium casei LMG S-19264T (=DSM 44701T), isolated from a smear-ripened cheese.</title>
        <authorList>
            <consortium name="US DOE Joint Genome Institute (JGI-PGF)"/>
            <person name="Walter F."/>
            <person name="Albersmeier A."/>
            <person name="Kalinowski J."/>
            <person name="Ruckert C."/>
        </authorList>
    </citation>
    <scope>NUCLEOTIDE SEQUENCE</scope>
    <source>
        <strain evidence="13">CGMCC 1.16067</strain>
    </source>
</reference>
<feature type="region of interest" description="Disordered" evidence="11">
    <location>
        <begin position="135"/>
        <end position="158"/>
    </location>
</feature>
<evidence type="ECO:0000313" key="14">
    <source>
        <dbReference type="Proteomes" id="UP000649179"/>
    </source>
</evidence>
<name>A0A917BAD4_9ACTN</name>